<keyword evidence="6 9" id="KW-0418">Kinase</keyword>
<dbReference type="InterPro" id="IPR013750">
    <property type="entry name" value="GHMP_kinase_C_dom"/>
</dbReference>
<evidence type="ECO:0000256" key="8">
    <source>
        <dbReference type="ARBA" id="ARBA00032554"/>
    </source>
</evidence>
<dbReference type="Gene3D" id="3.30.70.890">
    <property type="entry name" value="GHMP kinase, C-terminal domain"/>
    <property type="match status" value="1"/>
</dbReference>
<feature type="active site" evidence="9">
    <location>
        <position position="11"/>
    </location>
</feature>
<dbReference type="SUPFAM" id="SSF54211">
    <property type="entry name" value="Ribosomal protein S5 domain 2-like"/>
    <property type="match status" value="1"/>
</dbReference>
<dbReference type="UniPathway" id="UPA00056">
    <property type="reaction ID" value="UER00094"/>
</dbReference>
<reference evidence="12 13" key="1">
    <citation type="submission" date="2016-10" db="EMBL/GenBank/DDBJ databases">
        <authorList>
            <person name="de Groot N.N."/>
        </authorList>
    </citation>
    <scope>NUCLEOTIDE SEQUENCE [LARGE SCALE GENOMIC DNA]</scope>
    <source>
        <strain evidence="12 13">SLAS-1</strain>
    </source>
</reference>
<evidence type="ECO:0000256" key="4">
    <source>
        <dbReference type="ARBA" id="ARBA00022679"/>
    </source>
</evidence>
<protein>
    <recommendedName>
        <fullName evidence="3 9">4-diphosphocytidyl-2-C-methyl-D-erythritol kinase</fullName>
        <shortName evidence="9">CMK</shortName>
        <ecNumber evidence="2 9">2.7.1.148</ecNumber>
    </recommendedName>
    <alternativeName>
        <fullName evidence="8 9">4-(cytidine-5'-diphospho)-2-C-methyl-D-erythritol kinase</fullName>
    </alternativeName>
</protein>
<keyword evidence="7 9" id="KW-0067">ATP-binding</keyword>
<dbReference type="NCBIfam" id="NF011202">
    <property type="entry name" value="PRK14608.1"/>
    <property type="match status" value="1"/>
</dbReference>
<dbReference type="SUPFAM" id="SSF55060">
    <property type="entry name" value="GHMP Kinase, C-terminal domain"/>
    <property type="match status" value="1"/>
</dbReference>
<dbReference type="HAMAP" id="MF_00061">
    <property type="entry name" value="IspE"/>
    <property type="match status" value="1"/>
</dbReference>
<dbReference type="OrthoDB" id="9809438at2"/>
<evidence type="ECO:0000256" key="2">
    <source>
        <dbReference type="ARBA" id="ARBA00012052"/>
    </source>
</evidence>
<dbReference type="GO" id="GO:0050515">
    <property type="term" value="F:4-(cytidine 5'-diphospho)-2-C-methyl-D-erythritol kinase activity"/>
    <property type="evidence" value="ECO:0007669"/>
    <property type="project" value="UniProtKB-UniRule"/>
</dbReference>
<dbReference type="InterPro" id="IPR006204">
    <property type="entry name" value="GHMP_kinase_N_dom"/>
</dbReference>
<keyword evidence="13" id="KW-1185">Reference proteome</keyword>
<dbReference type="GO" id="GO:0005524">
    <property type="term" value="F:ATP binding"/>
    <property type="evidence" value="ECO:0007669"/>
    <property type="project" value="UniProtKB-UniRule"/>
</dbReference>
<dbReference type="NCBIfam" id="TIGR00154">
    <property type="entry name" value="ispE"/>
    <property type="match status" value="1"/>
</dbReference>
<dbReference type="GO" id="GO:0019288">
    <property type="term" value="P:isopentenyl diphosphate biosynthetic process, methylerythritol 4-phosphate pathway"/>
    <property type="evidence" value="ECO:0007669"/>
    <property type="project" value="UniProtKB-UniRule"/>
</dbReference>
<comment type="similarity">
    <text evidence="1 9">Belongs to the GHMP kinase family. IspE subfamily.</text>
</comment>
<evidence type="ECO:0000313" key="13">
    <source>
        <dbReference type="Proteomes" id="UP000199476"/>
    </source>
</evidence>
<dbReference type="InterPro" id="IPR020568">
    <property type="entry name" value="Ribosomal_Su5_D2-typ_SF"/>
</dbReference>
<dbReference type="Pfam" id="PF00288">
    <property type="entry name" value="GHMP_kinases_N"/>
    <property type="match status" value="1"/>
</dbReference>
<comment type="pathway">
    <text evidence="9">Isoprenoid biosynthesis; isopentenyl diphosphate biosynthesis via DXP pathway; isopentenyl diphosphate from 1-deoxy-D-xylulose 5-phosphate: step 3/6.</text>
</comment>
<feature type="domain" description="GHMP kinase N-terminal" evidence="10">
    <location>
        <begin position="69"/>
        <end position="148"/>
    </location>
</feature>
<feature type="domain" description="GHMP kinase C-terminal" evidence="11">
    <location>
        <begin position="204"/>
        <end position="276"/>
    </location>
</feature>
<evidence type="ECO:0000256" key="5">
    <source>
        <dbReference type="ARBA" id="ARBA00022741"/>
    </source>
</evidence>
<dbReference type="InterPro" id="IPR004424">
    <property type="entry name" value="IspE"/>
</dbReference>
<keyword evidence="5 9" id="KW-0547">Nucleotide-binding</keyword>
<dbReference type="PANTHER" id="PTHR43527:SF2">
    <property type="entry name" value="4-DIPHOSPHOCYTIDYL-2-C-METHYL-D-ERYTHRITOL KINASE, CHLOROPLASTIC"/>
    <property type="match status" value="1"/>
</dbReference>
<keyword evidence="4 9" id="KW-0808">Transferase</keyword>
<feature type="binding site" evidence="9">
    <location>
        <begin position="98"/>
        <end position="108"/>
    </location>
    <ligand>
        <name>ATP</name>
        <dbReference type="ChEBI" id="CHEBI:30616"/>
    </ligand>
</feature>
<name>A0A1G9QE06_9FIRM</name>
<organism evidence="12 13">
    <name type="scientific">Halarsenatibacter silvermanii</name>
    <dbReference type="NCBI Taxonomy" id="321763"/>
    <lineage>
        <taxon>Bacteria</taxon>
        <taxon>Bacillati</taxon>
        <taxon>Bacillota</taxon>
        <taxon>Clostridia</taxon>
        <taxon>Halanaerobiales</taxon>
        <taxon>Halarsenatibacteraceae</taxon>
        <taxon>Halarsenatibacter</taxon>
    </lineage>
</organism>
<dbReference type="Gene3D" id="3.30.230.10">
    <property type="match status" value="1"/>
</dbReference>
<sequence length="288" mass="31815">MNRVEERAPAKINLHLDVIGRRSDGYHRLETIMQSISLYDRLLVAANKNRGDRIKLEVRGKELPADRDNLVWQAASLMMNKFAAVKPGLEIVLDKKIPVAAGLAGGSTDAAAVLRAVNRLFDLGLSRSGLEKLGAELGADVPFCISGGTALARGAGEKITPLSPLLNQPLVLVKPPFSVSTRQIFAEVSGRVDREGASASELVELIEEKVSISWQEGWHNALESFTCRLYPRVCEIKEKLESFDPLHVQMTGSGPTVMAFFDEKRRAEEVKKTWSEEDDEVYALEFVK</sequence>
<feature type="active site" evidence="9">
    <location>
        <position position="140"/>
    </location>
</feature>
<dbReference type="AlphaFoldDB" id="A0A1G9QE06"/>
<evidence type="ECO:0000259" key="11">
    <source>
        <dbReference type="Pfam" id="PF08544"/>
    </source>
</evidence>
<evidence type="ECO:0000256" key="9">
    <source>
        <dbReference type="HAMAP-Rule" id="MF_00061"/>
    </source>
</evidence>
<comment type="catalytic activity">
    <reaction evidence="9">
        <text>4-CDP-2-C-methyl-D-erythritol + ATP = 4-CDP-2-C-methyl-D-erythritol 2-phosphate + ADP + H(+)</text>
        <dbReference type="Rhea" id="RHEA:18437"/>
        <dbReference type="ChEBI" id="CHEBI:15378"/>
        <dbReference type="ChEBI" id="CHEBI:30616"/>
        <dbReference type="ChEBI" id="CHEBI:57823"/>
        <dbReference type="ChEBI" id="CHEBI:57919"/>
        <dbReference type="ChEBI" id="CHEBI:456216"/>
        <dbReference type="EC" id="2.7.1.148"/>
    </reaction>
</comment>
<evidence type="ECO:0000256" key="1">
    <source>
        <dbReference type="ARBA" id="ARBA00009684"/>
    </source>
</evidence>
<dbReference type="Proteomes" id="UP000199476">
    <property type="component" value="Unassembled WGS sequence"/>
</dbReference>
<proteinExistence type="inferred from homology"/>
<comment type="function">
    <text evidence="9">Catalyzes the phosphorylation of the position 2 hydroxy group of 4-diphosphocytidyl-2C-methyl-D-erythritol.</text>
</comment>
<dbReference type="PIRSF" id="PIRSF010376">
    <property type="entry name" value="IspE"/>
    <property type="match status" value="1"/>
</dbReference>
<evidence type="ECO:0000259" key="10">
    <source>
        <dbReference type="Pfam" id="PF00288"/>
    </source>
</evidence>
<dbReference type="Pfam" id="PF08544">
    <property type="entry name" value="GHMP_kinases_C"/>
    <property type="match status" value="1"/>
</dbReference>
<keyword evidence="9" id="KW-0414">Isoprene biosynthesis</keyword>
<evidence type="ECO:0000256" key="3">
    <source>
        <dbReference type="ARBA" id="ARBA00017473"/>
    </source>
</evidence>
<evidence type="ECO:0000256" key="7">
    <source>
        <dbReference type="ARBA" id="ARBA00022840"/>
    </source>
</evidence>
<evidence type="ECO:0000313" key="12">
    <source>
        <dbReference type="EMBL" id="SDM09203.1"/>
    </source>
</evidence>
<dbReference type="RefSeq" id="WP_159429885.1">
    <property type="nucleotide sequence ID" value="NZ_FNGO01000016.1"/>
</dbReference>
<dbReference type="InterPro" id="IPR036554">
    <property type="entry name" value="GHMP_kinase_C_sf"/>
</dbReference>
<dbReference type="GO" id="GO:0016114">
    <property type="term" value="P:terpenoid biosynthetic process"/>
    <property type="evidence" value="ECO:0007669"/>
    <property type="project" value="UniProtKB-UniRule"/>
</dbReference>
<dbReference type="InterPro" id="IPR014721">
    <property type="entry name" value="Ribsml_uS5_D2-typ_fold_subgr"/>
</dbReference>
<evidence type="ECO:0000256" key="6">
    <source>
        <dbReference type="ARBA" id="ARBA00022777"/>
    </source>
</evidence>
<dbReference type="EC" id="2.7.1.148" evidence="2 9"/>
<dbReference type="STRING" id="321763.SAMN04488692_11648"/>
<gene>
    <name evidence="9" type="primary">ispE</name>
    <name evidence="12" type="ORF">SAMN04488692_11648</name>
</gene>
<dbReference type="PANTHER" id="PTHR43527">
    <property type="entry name" value="4-DIPHOSPHOCYTIDYL-2-C-METHYL-D-ERYTHRITOL KINASE, CHLOROPLASTIC"/>
    <property type="match status" value="1"/>
</dbReference>
<accession>A0A1G9QE06</accession>
<dbReference type="EMBL" id="FNGO01000016">
    <property type="protein sequence ID" value="SDM09203.1"/>
    <property type="molecule type" value="Genomic_DNA"/>
</dbReference>